<dbReference type="GO" id="GO:0009052">
    <property type="term" value="P:pentose-phosphate shunt, non-oxidative branch"/>
    <property type="evidence" value="ECO:0007669"/>
    <property type="project" value="InterPro"/>
</dbReference>
<evidence type="ECO:0000313" key="9">
    <source>
        <dbReference type="EMBL" id="KAG0317553.1"/>
    </source>
</evidence>
<comment type="catalytic activity">
    <reaction evidence="1">
        <text>aldehydo-D-ribose 5-phosphate = D-ribulose 5-phosphate</text>
        <dbReference type="Rhea" id="RHEA:14657"/>
        <dbReference type="ChEBI" id="CHEBI:58121"/>
        <dbReference type="ChEBI" id="CHEBI:58273"/>
        <dbReference type="EC" id="5.3.1.6"/>
    </reaction>
</comment>
<proteinExistence type="inferred from homology"/>
<dbReference type="Gene3D" id="3.40.50.1360">
    <property type="match status" value="1"/>
</dbReference>
<evidence type="ECO:0000256" key="6">
    <source>
        <dbReference type="ARBA" id="ARBA00023235"/>
    </source>
</evidence>
<gene>
    <name evidence="9" type="primary">RKI1_2</name>
    <name evidence="9" type="ORF">BGZ99_006214</name>
</gene>
<dbReference type="PANTHER" id="PTHR11934">
    <property type="entry name" value="RIBOSE-5-PHOSPHATE ISOMERASE"/>
    <property type="match status" value="1"/>
</dbReference>
<dbReference type="SUPFAM" id="SSF100950">
    <property type="entry name" value="NagB/RpiA/CoA transferase-like"/>
    <property type="match status" value="1"/>
</dbReference>
<dbReference type="EC" id="5.3.1.6" evidence="4"/>
<evidence type="ECO:0000256" key="2">
    <source>
        <dbReference type="ARBA" id="ARBA00004988"/>
    </source>
</evidence>
<sequence length="79" mass="8467">MTSLIEQAKQKAAYQAVDEHVLPSHRVIGVGSGSTVVHVVARLLKRDPELNAKTVFVPTSFQSRGLLLDGGLTVGDVEQ</sequence>
<keyword evidence="6 9" id="KW-0413">Isomerase</keyword>
<dbReference type="GO" id="GO:0006014">
    <property type="term" value="P:D-ribose metabolic process"/>
    <property type="evidence" value="ECO:0007669"/>
    <property type="project" value="TreeGrafter"/>
</dbReference>
<dbReference type="PANTHER" id="PTHR11934:SF0">
    <property type="entry name" value="RIBOSE-5-PHOSPHATE ISOMERASE"/>
    <property type="match status" value="1"/>
</dbReference>
<reference evidence="9" key="1">
    <citation type="journal article" date="2020" name="Fungal Divers.">
        <title>Resolving the Mortierellaceae phylogeny through synthesis of multi-gene phylogenetics and phylogenomics.</title>
        <authorList>
            <person name="Vandepol N."/>
            <person name="Liber J."/>
            <person name="Desiro A."/>
            <person name="Na H."/>
            <person name="Kennedy M."/>
            <person name="Barry K."/>
            <person name="Grigoriev I.V."/>
            <person name="Miller A.N."/>
            <person name="O'Donnell K."/>
            <person name="Stajich J.E."/>
            <person name="Bonito G."/>
        </authorList>
    </citation>
    <scope>NUCLEOTIDE SEQUENCE</scope>
    <source>
        <strain evidence="9">REB-010B</strain>
    </source>
</reference>
<dbReference type="Proteomes" id="UP000738325">
    <property type="component" value="Unassembled WGS sequence"/>
</dbReference>
<comment type="pathway">
    <text evidence="2">Carbohydrate degradation; pentose phosphate pathway; D-ribose 5-phosphate from D-ribulose 5-phosphate (non-oxidative stage): step 1/1.</text>
</comment>
<name>A0A9P6USE6_9FUNG</name>
<organism evidence="9 10">
    <name type="scientific">Dissophora globulifera</name>
    <dbReference type="NCBI Taxonomy" id="979702"/>
    <lineage>
        <taxon>Eukaryota</taxon>
        <taxon>Fungi</taxon>
        <taxon>Fungi incertae sedis</taxon>
        <taxon>Mucoromycota</taxon>
        <taxon>Mortierellomycotina</taxon>
        <taxon>Mortierellomycetes</taxon>
        <taxon>Mortierellales</taxon>
        <taxon>Mortierellaceae</taxon>
        <taxon>Dissophora</taxon>
    </lineage>
</organism>
<accession>A0A9P6USE6</accession>
<dbReference type="GO" id="GO:0004751">
    <property type="term" value="F:ribose-5-phosphate isomerase activity"/>
    <property type="evidence" value="ECO:0007669"/>
    <property type="project" value="UniProtKB-EC"/>
</dbReference>
<protein>
    <recommendedName>
        <fullName evidence="5">Ribose-5-phosphate isomerase</fullName>
        <ecNumber evidence="4">5.3.1.6</ecNumber>
    </recommendedName>
    <alternativeName>
        <fullName evidence="8">D-ribose-5-phosphate ketol-isomerase</fullName>
    </alternativeName>
    <alternativeName>
        <fullName evidence="7">Phosphoriboisomerase</fullName>
    </alternativeName>
</protein>
<comment type="caution">
    <text evidence="9">The sequence shown here is derived from an EMBL/GenBank/DDBJ whole genome shotgun (WGS) entry which is preliminary data.</text>
</comment>
<dbReference type="EMBL" id="JAAAIP010000417">
    <property type="protein sequence ID" value="KAG0317553.1"/>
    <property type="molecule type" value="Genomic_DNA"/>
</dbReference>
<dbReference type="AlphaFoldDB" id="A0A9P6USE6"/>
<dbReference type="GO" id="GO:0005737">
    <property type="term" value="C:cytoplasm"/>
    <property type="evidence" value="ECO:0007669"/>
    <property type="project" value="TreeGrafter"/>
</dbReference>
<dbReference type="InterPro" id="IPR037171">
    <property type="entry name" value="NagB/RpiA_transferase-like"/>
</dbReference>
<evidence type="ECO:0000256" key="8">
    <source>
        <dbReference type="ARBA" id="ARBA00032273"/>
    </source>
</evidence>
<dbReference type="InterPro" id="IPR004788">
    <property type="entry name" value="Ribose5P_isomerase_type_A"/>
</dbReference>
<evidence type="ECO:0000256" key="5">
    <source>
        <dbReference type="ARBA" id="ARBA00019150"/>
    </source>
</evidence>
<keyword evidence="10" id="KW-1185">Reference proteome</keyword>
<evidence type="ECO:0000313" key="10">
    <source>
        <dbReference type="Proteomes" id="UP000738325"/>
    </source>
</evidence>
<evidence type="ECO:0000256" key="3">
    <source>
        <dbReference type="ARBA" id="ARBA00008088"/>
    </source>
</evidence>
<evidence type="ECO:0000256" key="1">
    <source>
        <dbReference type="ARBA" id="ARBA00001713"/>
    </source>
</evidence>
<comment type="similarity">
    <text evidence="3">Belongs to the ribose 5-phosphate isomerase family.</text>
</comment>
<evidence type="ECO:0000256" key="4">
    <source>
        <dbReference type="ARBA" id="ARBA00011959"/>
    </source>
</evidence>
<evidence type="ECO:0000256" key="7">
    <source>
        <dbReference type="ARBA" id="ARBA00029734"/>
    </source>
</evidence>